<sequence>MSKSVLIGYPNNMFIVIGYTNDHRRRARIILCKILSQEDPGVLSQVHTPGCQLRSRLHTVFVYFGSMPNKQLFL</sequence>
<organism evidence="1 2">
    <name type="scientific">Rhynchophorus ferrugineus</name>
    <name type="common">Red palm weevil</name>
    <name type="synonym">Curculio ferrugineus</name>
    <dbReference type="NCBI Taxonomy" id="354439"/>
    <lineage>
        <taxon>Eukaryota</taxon>
        <taxon>Metazoa</taxon>
        <taxon>Ecdysozoa</taxon>
        <taxon>Arthropoda</taxon>
        <taxon>Hexapoda</taxon>
        <taxon>Insecta</taxon>
        <taxon>Pterygota</taxon>
        <taxon>Neoptera</taxon>
        <taxon>Endopterygota</taxon>
        <taxon>Coleoptera</taxon>
        <taxon>Polyphaga</taxon>
        <taxon>Cucujiformia</taxon>
        <taxon>Curculionidae</taxon>
        <taxon>Dryophthorinae</taxon>
        <taxon>Rhynchophorus</taxon>
    </lineage>
</organism>
<name>A0A834I7J4_RHYFE</name>
<proteinExistence type="predicted"/>
<dbReference type="Proteomes" id="UP000625711">
    <property type="component" value="Unassembled WGS sequence"/>
</dbReference>
<reference evidence="1" key="1">
    <citation type="submission" date="2020-08" db="EMBL/GenBank/DDBJ databases">
        <title>Genome sequencing and assembly of the red palm weevil Rhynchophorus ferrugineus.</title>
        <authorList>
            <person name="Dias G.B."/>
            <person name="Bergman C.M."/>
            <person name="Manee M."/>
        </authorList>
    </citation>
    <scope>NUCLEOTIDE SEQUENCE</scope>
    <source>
        <strain evidence="1">AA-2017</strain>
        <tissue evidence="1">Whole larva</tissue>
    </source>
</reference>
<dbReference type="AlphaFoldDB" id="A0A834I7J4"/>
<accession>A0A834I7J4</accession>
<dbReference type="EMBL" id="JAACXV010014320">
    <property type="protein sequence ID" value="KAF7268542.1"/>
    <property type="molecule type" value="Genomic_DNA"/>
</dbReference>
<protein>
    <submittedName>
        <fullName evidence="1">Uncharacterized protein</fullName>
    </submittedName>
</protein>
<evidence type="ECO:0000313" key="2">
    <source>
        <dbReference type="Proteomes" id="UP000625711"/>
    </source>
</evidence>
<evidence type="ECO:0000313" key="1">
    <source>
        <dbReference type="EMBL" id="KAF7268542.1"/>
    </source>
</evidence>
<gene>
    <name evidence="1" type="ORF">GWI33_018414</name>
</gene>
<keyword evidence="2" id="KW-1185">Reference proteome</keyword>
<comment type="caution">
    <text evidence="1">The sequence shown here is derived from an EMBL/GenBank/DDBJ whole genome shotgun (WGS) entry which is preliminary data.</text>
</comment>